<keyword evidence="7" id="KW-1185">Reference proteome</keyword>
<reference evidence="6 7" key="1">
    <citation type="submission" date="2017-04" db="EMBL/GenBank/DDBJ databases">
        <title>Unexpected and diverse lifestyles within the genus Limnohabitans.</title>
        <authorList>
            <person name="Kasalicky V."/>
            <person name="Mehrshad M."/>
            <person name="Andrei S.-A."/>
            <person name="Salcher M."/>
            <person name="Kratochvilova H."/>
            <person name="Simek K."/>
            <person name="Ghai R."/>
        </authorList>
    </citation>
    <scope>NUCLEOTIDE SEQUENCE [LARGE SCALE GENOMIC DNA]</scope>
    <source>
        <strain evidence="6 7">MWH-C5</strain>
    </source>
</reference>
<dbReference type="InterPro" id="IPR035437">
    <property type="entry name" value="SNase_OB-fold_sf"/>
</dbReference>
<dbReference type="Pfam" id="PF00565">
    <property type="entry name" value="SNase"/>
    <property type="match status" value="1"/>
</dbReference>
<gene>
    <name evidence="6" type="ORF">B9Z44_04745</name>
</gene>
<keyword evidence="3" id="KW-0378">Hydrolase</keyword>
<dbReference type="RefSeq" id="WP_108401830.1">
    <property type="nucleotide sequence ID" value="NZ_NESP01000001.1"/>
</dbReference>
<evidence type="ECO:0000256" key="3">
    <source>
        <dbReference type="ARBA" id="ARBA00022801"/>
    </source>
</evidence>
<dbReference type="InterPro" id="IPR016071">
    <property type="entry name" value="Staphylococal_nuclease_OB-fold"/>
</dbReference>
<sequence>MALGARVFAVVWAVCVCITMPAHAWPGIVTHVSDGDTVWVQPLQGGEAHNVRLLGIDAPEICQPWGPQSRAALHAALQGQVVEVRARTRDSYGRLLAQLTRQGNDVGAWMVGQGYAWSYSYKNNAGPYEALQLQAQTQHLGLFSDGRALQPRWFRKRFGSCHLPTPDAPH</sequence>
<dbReference type="Gene3D" id="2.40.50.90">
    <property type="match status" value="1"/>
</dbReference>
<organism evidence="6 7">
    <name type="scientific">Limnohabitans curvus</name>
    <dbReference type="NCBI Taxonomy" id="323423"/>
    <lineage>
        <taxon>Bacteria</taxon>
        <taxon>Pseudomonadati</taxon>
        <taxon>Pseudomonadota</taxon>
        <taxon>Betaproteobacteria</taxon>
        <taxon>Burkholderiales</taxon>
        <taxon>Comamonadaceae</taxon>
        <taxon>Limnohabitans</taxon>
    </lineage>
</organism>
<evidence type="ECO:0000259" key="5">
    <source>
        <dbReference type="PROSITE" id="PS50830"/>
    </source>
</evidence>
<proteinExistence type="predicted"/>
<dbReference type="PROSITE" id="PS50830">
    <property type="entry name" value="TNASE_3"/>
    <property type="match status" value="1"/>
</dbReference>
<dbReference type="GO" id="GO:0004519">
    <property type="term" value="F:endonuclease activity"/>
    <property type="evidence" value="ECO:0007669"/>
    <property type="project" value="UniProtKB-KW"/>
</dbReference>
<dbReference type="PANTHER" id="PTHR12302">
    <property type="entry name" value="EBNA2 BINDING PROTEIN P100"/>
    <property type="match status" value="1"/>
</dbReference>
<dbReference type="GO" id="GO:0016787">
    <property type="term" value="F:hydrolase activity"/>
    <property type="evidence" value="ECO:0007669"/>
    <property type="project" value="UniProtKB-KW"/>
</dbReference>
<comment type="caution">
    <text evidence="6">The sequence shown here is derived from an EMBL/GenBank/DDBJ whole genome shotgun (WGS) entry which is preliminary data.</text>
</comment>
<keyword evidence="1" id="KW-0540">Nuclease</keyword>
<dbReference type="Proteomes" id="UP000251341">
    <property type="component" value="Unassembled WGS sequence"/>
</dbReference>
<accession>A0A315EP18</accession>
<evidence type="ECO:0000256" key="4">
    <source>
        <dbReference type="SAM" id="SignalP"/>
    </source>
</evidence>
<feature type="signal peptide" evidence="4">
    <location>
        <begin position="1"/>
        <end position="24"/>
    </location>
</feature>
<protein>
    <recommendedName>
        <fullName evidence="5">TNase-like domain-containing protein</fullName>
    </recommendedName>
</protein>
<feature type="domain" description="TNase-like" evidence="5">
    <location>
        <begin position="23"/>
        <end position="145"/>
    </location>
</feature>
<dbReference type="PANTHER" id="PTHR12302:SF3">
    <property type="entry name" value="SERINE_THREONINE-PROTEIN KINASE 31"/>
    <property type="match status" value="1"/>
</dbReference>
<keyword evidence="4" id="KW-0732">Signal</keyword>
<dbReference type="SMART" id="SM00318">
    <property type="entry name" value="SNc"/>
    <property type="match status" value="1"/>
</dbReference>
<evidence type="ECO:0000256" key="2">
    <source>
        <dbReference type="ARBA" id="ARBA00022759"/>
    </source>
</evidence>
<keyword evidence="2" id="KW-0255">Endonuclease</keyword>
<evidence type="ECO:0000256" key="1">
    <source>
        <dbReference type="ARBA" id="ARBA00022722"/>
    </source>
</evidence>
<dbReference type="AlphaFoldDB" id="A0A315EP18"/>
<dbReference type="SUPFAM" id="SSF50199">
    <property type="entry name" value="Staphylococcal nuclease"/>
    <property type="match status" value="1"/>
</dbReference>
<dbReference type="EMBL" id="NESP01000001">
    <property type="protein sequence ID" value="PUE58959.1"/>
    <property type="molecule type" value="Genomic_DNA"/>
</dbReference>
<evidence type="ECO:0000313" key="7">
    <source>
        <dbReference type="Proteomes" id="UP000251341"/>
    </source>
</evidence>
<evidence type="ECO:0000313" key="6">
    <source>
        <dbReference type="EMBL" id="PUE58959.1"/>
    </source>
</evidence>
<feature type="chain" id="PRO_5016237480" description="TNase-like domain-containing protein" evidence="4">
    <location>
        <begin position="25"/>
        <end position="170"/>
    </location>
</feature>
<name>A0A315EP18_9BURK</name>